<dbReference type="InterPro" id="IPR000415">
    <property type="entry name" value="Nitroreductase-like"/>
</dbReference>
<sequence>MKNDNDLPAAAGSSFIEQTKYHNLLISDQLRGYPAPPLQPAYDPALVRYHLPDPLTLAAGYKADVHQVITERSSIRSYRDKPVTREMLSLMLWETQGVKKNVRNIHTLRTVPSAGARHALETWLLINRVEGITPGLYRYLPLIHSLLQVSVADDIAGKFTKACLDQQMVKKSAVTFFWTAEIYRMKWRYSERAYRYIFLDAGHVCQNLYLSAHSMGCGVCAIAAFDDDLLNAALGIDGISQFAIYAASCGLRV</sequence>
<dbReference type="SUPFAM" id="SSF55469">
    <property type="entry name" value="FMN-dependent nitroreductase-like"/>
    <property type="match status" value="1"/>
</dbReference>
<reference evidence="2" key="1">
    <citation type="journal article" date="2015" name="Genome Announc.">
        <title>Draft Genome Sequence of Bacteroidales Strain TBC1, a Novel Isolate from a Methanogenic Wastewater Treatment System.</title>
        <authorList>
            <person name="Tourlousse D.M."/>
            <person name="Matsuura N."/>
            <person name="Sun L."/>
            <person name="Toyonaga M."/>
            <person name="Kuroda K."/>
            <person name="Ohashi A."/>
            <person name="Cruz R."/>
            <person name="Yamaguchi T."/>
            <person name="Sekiguchi Y."/>
        </authorList>
    </citation>
    <scope>NUCLEOTIDE SEQUENCE [LARGE SCALE GENOMIC DNA]</scope>
    <source>
        <strain evidence="2">TBC1</strain>
    </source>
</reference>
<evidence type="ECO:0000259" key="1">
    <source>
        <dbReference type="Pfam" id="PF00881"/>
    </source>
</evidence>
<dbReference type="PANTHER" id="PTHR43745:SF2">
    <property type="entry name" value="NITROREDUCTASE MJ1384-RELATED"/>
    <property type="match status" value="1"/>
</dbReference>
<dbReference type="Gene3D" id="3.40.109.10">
    <property type="entry name" value="NADH Oxidase"/>
    <property type="match status" value="1"/>
</dbReference>
<dbReference type="PANTHER" id="PTHR43745">
    <property type="entry name" value="NITROREDUCTASE MJ1384-RELATED"/>
    <property type="match status" value="1"/>
</dbReference>
<dbReference type="EMBL" id="DF968182">
    <property type="protein sequence ID" value="GAP42135.1"/>
    <property type="molecule type" value="Genomic_DNA"/>
</dbReference>
<dbReference type="PATRIC" id="fig|1678841.3.peg.303"/>
<dbReference type="GO" id="GO:0016491">
    <property type="term" value="F:oxidoreductase activity"/>
    <property type="evidence" value="ECO:0007669"/>
    <property type="project" value="InterPro"/>
</dbReference>
<name>A0A0S7BUL1_9BACT</name>
<evidence type="ECO:0000313" key="3">
    <source>
        <dbReference type="Proteomes" id="UP000053091"/>
    </source>
</evidence>
<dbReference type="RefSeq" id="WP_062037379.1">
    <property type="nucleotide sequence ID" value="NZ_DF968182.1"/>
</dbReference>
<protein>
    <submittedName>
        <fullName evidence="2">Protein containing SagB-type dehydrogenase domain</fullName>
    </submittedName>
</protein>
<dbReference type="InterPro" id="IPR029479">
    <property type="entry name" value="Nitroreductase"/>
</dbReference>
<dbReference type="OrthoDB" id="9801593at2"/>
<keyword evidence="3" id="KW-1185">Reference proteome</keyword>
<feature type="domain" description="Nitroreductase" evidence="1">
    <location>
        <begin position="69"/>
        <end position="248"/>
    </location>
</feature>
<organism evidence="2">
    <name type="scientific">Lentimicrobium saccharophilum</name>
    <dbReference type="NCBI Taxonomy" id="1678841"/>
    <lineage>
        <taxon>Bacteria</taxon>
        <taxon>Pseudomonadati</taxon>
        <taxon>Bacteroidota</taxon>
        <taxon>Bacteroidia</taxon>
        <taxon>Bacteroidales</taxon>
        <taxon>Lentimicrobiaceae</taxon>
        <taxon>Lentimicrobium</taxon>
    </lineage>
</organism>
<accession>A0A0S7BUL1</accession>
<evidence type="ECO:0000313" key="2">
    <source>
        <dbReference type="EMBL" id="GAP42135.1"/>
    </source>
</evidence>
<proteinExistence type="predicted"/>
<dbReference type="InterPro" id="IPR052544">
    <property type="entry name" value="Bacteriocin_Proc_Enz"/>
</dbReference>
<dbReference type="InterPro" id="IPR020051">
    <property type="entry name" value="SagB-type_dehydrogenase"/>
</dbReference>
<dbReference type="NCBIfam" id="TIGR03605">
    <property type="entry name" value="antibiot_sagB"/>
    <property type="match status" value="1"/>
</dbReference>
<gene>
    <name evidence="2" type="ORF">TBC1_11264</name>
</gene>
<dbReference type="Pfam" id="PF00881">
    <property type="entry name" value="Nitroreductase"/>
    <property type="match status" value="1"/>
</dbReference>
<dbReference type="CDD" id="cd02142">
    <property type="entry name" value="McbC_SagB-like_oxidoreductase"/>
    <property type="match status" value="1"/>
</dbReference>
<dbReference type="AlphaFoldDB" id="A0A0S7BUL1"/>
<dbReference type="Proteomes" id="UP000053091">
    <property type="component" value="Unassembled WGS sequence"/>
</dbReference>
<dbReference type="STRING" id="1678841.TBC1_11264"/>